<dbReference type="EC" id="3.1.3.5" evidence="5"/>
<keyword evidence="8" id="KW-1185">Reference proteome</keyword>
<dbReference type="GO" id="GO:0008253">
    <property type="term" value="F:5'-nucleotidase activity"/>
    <property type="evidence" value="ECO:0007669"/>
    <property type="project" value="UniProtKB-UniRule"/>
</dbReference>
<dbReference type="GO" id="GO:0005737">
    <property type="term" value="C:cytoplasm"/>
    <property type="evidence" value="ECO:0007669"/>
    <property type="project" value="UniProtKB-SubCell"/>
</dbReference>
<feature type="binding site" evidence="5">
    <location>
        <position position="52"/>
    </location>
    <ligand>
        <name>a divalent metal cation</name>
        <dbReference type="ChEBI" id="CHEBI:60240"/>
    </ligand>
</feature>
<comment type="caution">
    <text evidence="7">The sequence shown here is derived from an EMBL/GenBank/DDBJ whole genome shotgun (WGS) entry which is preliminary data.</text>
</comment>
<evidence type="ECO:0000313" key="7">
    <source>
        <dbReference type="EMBL" id="EFB36010.1"/>
    </source>
</evidence>
<dbReference type="NCBIfam" id="TIGR00087">
    <property type="entry name" value="surE"/>
    <property type="match status" value="1"/>
</dbReference>
<comment type="similarity">
    <text evidence="2 5">Belongs to the SurE nucleotidase family.</text>
</comment>
<name>D1PB54_9BACT</name>
<dbReference type="InterPro" id="IPR002828">
    <property type="entry name" value="SurE-like_Pase/nucleotidase"/>
</dbReference>
<dbReference type="InterPro" id="IPR036523">
    <property type="entry name" value="SurE-like_sf"/>
</dbReference>
<keyword evidence="5" id="KW-0547">Nucleotide-binding</keyword>
<sequence length="292" mass="33142">MIIPIFLVNFRQRYKNIVRKSLSLKVFSYFCTKKKDIFMENKKPLVLISNDDGYHANGIKTLVSFLKDWCDLLVVAPESARSGFACAFSATTPLRLKRRHNMGNDVEVWSCSGTPVDCVKLALDQFLADRKPDLIIGGINHGDNSSVNNHYSGTMGVAKEGCMQHIPSIAFSSCNYDENADLTPLRDGVLKVVKMVLEKGLPEYTCLNVNFPALPPFKGFKGCRMTHGSWINEVDHRTHPHGYDYYWMVGEYRNDEPEATDTDQWAVNHGYIAITPTKIDVTDYDWLKNFEL</sequence>
<dbReference type="STRING" id="537011.PREVCOP_04429"/>
<dbReference type="Proteomes" id="UP000004477">
    <property type="component" value="Unassembled WGS sequence"/>
</dbReference>
<keyword evidence="3 5" id="KW-0479">Metal-binding</keyword>
<dbReference type="PANTHER" id="PTHR30457">
    <property type="entry name" value="5'-NUCLEOTIDASE SURE"/>
    <property type="match status" value="1"/>
</dbReference>
<accession>D1PB54</accession>
<proteinExistence type="inferred from homology"/>
<dbReference type="EMBL" id="ACBX02000011">
    <property type="protein sequence ID" value="EFB36010.1"/>
    <property type="molecule type" value="Genomic_DNA"/>
</dbReference>
<dbReference type="SUPFAM" id="SSF64167">
    <property type="entry name" value="SurE-like"/>
    <property type="match status" value="1"/>
</dbReference>
<feature type="binding site" evidence="5">
    <location>
        <position position="51"/>
    </location>
    <ligand>
        <name>a divalent metal cation</name>
        <dbReference type="ChEBI" id="CHEBI:60240"/>
    </ligand>
</feature>
<feature type="binding site" evidence="5">
    <location>
        <position position="140"/>
    </location>
    <ligand>
        <name>a divalent metal cation</name>
        <dbReference type="ChEBI" id="CHEBI:60240"/>
    </ligand>
</feature>
<dbReference type="NCBIfam" id="NF001492">
    <property type="entry name" value="PRK00346.2-2"/>
    <property type="match status" value="1"/>
</dbReference>
<reference evidence="7" key="1">
    <citation type="submission" date="2009-11" db="EMBL/GenBank/DDBJ databases">
        <authorList>
            <person name="Weinstock G."/>
            <person name="Sodergren E."/>
            <person name="Clifton S."/>
            <person name="Fulton L."/>
            <person name="Fulton B."/>
            <person name="Courtney L."/>
            <person name="Fronick C."/>
            <person name="Harrison M."/>
            <person name="Strong C."/>
            <person name="Farmer C."/>
            <person name="Delahaunty K."/>
            <person name="Markovic C."/>
            <person name="Hall O."/>
            <person name="Minx P."/>
            <person name="Tomlinson C."/>
            <person name="Mitreva M."/>
            <person name="Nelson J."/>
            <person name="Hou S."/>
            <person name="Wollam A."/>
            <person name="Pepin K.H."/>
            <person name="Johnson M."/>
            <person name="Bhonagiri V."/>
            <person name="Nash W.E."/>
            <person name="Warren W."/>
            <person name="Chinwalla A."/>
            <person name="Mardis E.R."/>
            <person name="Wilson R.K."/>
        </authorList>
    </citation>
    <scope>NUCLEOTIDE SEQUENCE [LARGE SCALE GENOMIC DNA]</scope>
    <source>
        <strain evidence="7">DSM 18205</strain>
    </source>
</reference>
<dbReference type="Gene3D" id="3.40.1210.10">
    <property type="entry name" value="Survival protein SurE-like phosphatase/nucleotidase"/>
    <property type="match status" value="1"/>
</dbReference>
<comment type="subcellular location">
    <subcellularLocation>
        <location evidence="5">Cytoplasm</location>
    </subcellularLocation>
</comment>
<dbReference type="InterPro" id="IPR030048">
    <property type="entry name" value="SurE"/>
</dbReference>
<organism evidence="7 8">
    <name type="scientific">Segatella copri DSM 18205</name>
    <dbReference type="NCBI Taxonomy" id="537011"/>
    <lineage>
        <taxon>Bacteria</taxon>
        <taxon>Pseudomonadati</taxon>
        <taxon>Bacteroidota</taxon>
        <taxon>Bacteroidia</taxon>
        <taxon>Bacteroidales</taxon>
        <taxon>Prevotellaceae</taxon>
        <taxon>Segatella</taxon>
    </lineage>
</organism>
<evidence type="ECO:0000256" key="5">
    <source>
        <dbReference type="HAMAP-Rule" id="MF_00060"/>
    </source>
</evidence>
<dbReference type="PANTHER" id="PTHR30457:SF0">
    <property type="entry name" value="PHOSPHATASE, PUTATIVE (AFU_ORTHOLOGUE AFUA_4G01070)-RELATED"/>
    <property type="match status" value="1"/>
</dbReference>
<keyword evidence="5" id="KW-0963">Cytoplasm</keyword>
<evidence type="ECO:0000313" key="8">
    <source>
        <dbReference type="Proteomes" id="UP000004477"/>
    </source>
</evidence>
<dbReference type="Pfam" id="PF01975">
    <property type="entry name" value="SurE"/>
    <property type="match status" value="1"/>
</dbReference>
<gene>
    <name evidence="5 7" type="primary">surE</name>
    <name evidence="7" type="ORF">PREVCOP_04429</name>
</gene>
<evidence type="ECO:0000256" key="4">
    <source>
        <dbReference type="ARBA" id="ARBA00022801"/>
    </source>
</evidence>
<comment type="function">
    <text evidence="5">Nucleotidase that shows phosphatase activity on nucleoside 5'-monophosphates.</text>
</comment>
<dbReference type="GO" id="GO:0046872">
    <property type="term" value="F:metal ion binding"/>
    <property type="evidence" value="ECO:0007669"/>
    <property type="project" value="UniProtKB-UniRule"/>
</dbReference>
<dbReference type="HAMAP" id="MF_00060">
    <property type="entry name" value="SurE"/>
    <property type="match status" value="1"/>
</dbReference>
<dbReference type="PaxDb" id="537011-PREVCOP_04429"/>
<evidence type="ECO:0000256" key="1">
    <source>
        <dbReference type="ARBA" id="ARBA00000815"/>
    </source>
</evidence>
<feature type="binding site" evidence="5">
    <location>
        <position position="82"/>
    </location>
    <ligand>
        <name>a divalent metal cation</name>
        <dbReference type="ChEBI" id="CHEBI:60240"/>
    </ligand>
</feature>
<keyword evidence="4 5" id="KW-0378">Hydrolase</keyword>
<protein>
    <recommendedName>
        <fullName evidence="5">5'-nucleotidase SurE</fullName>
        <ecNumber evidence="5">3.1.3.5</ecNumber>
    </recommendedName>
    <alternativeName>
        <fullName evidence="5">Nucleoside 5'-monophosphate phosphohydrolase</fullName>
    </alternativeName>
</protein>
<comment type="cofactor">
    <cofactor evidence="5">
        <name>a divalent metal cation</name>
        <dbReference type="ChEBI" id="CHEBI:60240"/>
    </cofactor>
    <text evidence="5">Binds 1 divalent metal cation per subunit.</text>
</comment>
<evidence type="ECO:0000259" key="6">
    <source>
        <dbReference type="Pfam" id="PF01975"/>
    </source>
</evidence>
<dbReference type="HOGENOM" id="CLU_045192_1_0_10"/>
<evidence type="ECO:0000256" key="2">
    <source>
        <dbReference type="ARBA" id="ARBA00011062"/>
    </source>
</evidence>
<feature type="domain" description="Survival protein SurE-like phosphatase/nucleotidase" evidence="6">
    <location>
        <begin position="46"/>
        <end position="230"/>
    </location>
</feature>
<evidence type="ECO:0000256" key="3">
    <source>
        <dbReference type="ARBA" id="ARBA00022723"/>
    </source>
</evidence>
<dbReference type="GO" id="GO:0000166">
    <property type="term" value="F:nucleotide binding"/>
    <property type="evidence" value="ECO:0007669"/>
    <property type="project" value="UniProtKB-KW"/>
</dbReference>
<dbReference type="AlphaFoldDB" id="D1PB54"/>
<comment type="catalytic activity">
    <reaction evidence="1 5">
        <text>a ribonucleoside 5'-phosphate + H2O = a ribonucleoside + phosphate</text>
        <dbReference type="Rhea" id="RHEA:12484"/>
        <dbReference type="ChEBI" id="CHEBI:15377"/>
        <dbReference type="ChEBI" id="CHEBI:18254"/>
        <dbReference type="ChEBI" id="CHEBI:43474"/>
        <dbReference type="ChEBI" id="CHEBI:58043"/>
        <dbReference type="EC" id="3.1.3.5"/>
    </reaction>
</comment>